<dbReference type="EMBL" id="MN739203">
    <property type="protein sequence ID" value="QHS93421.1"/>
    <property type="molecule type" value="Genomic_DNA"/>
</dbReference>
<reference evidence="1" key="1">
    <citation type="journal article" date="2020" name="Nature">
        <title>Giant virus diversity and host interactions through global metagenomics.</title>
        <authorList>
            <person name="Schulz F."/>
            <person name="Roux S."/>
            <person name="Paez-Espino D."/>
            <person name="Jungbluth S."/>
            <person name="Walsh D.A."/>
            <person name="Denef V.J."/>
            <person name="McMahon K.D."/>
            <person name="Konstantinidis K.T."/>
            <person name="Eloe-Fadrosh E.A."/>
            <person name="Kyrpides N.C."/>
            <person name="Woyke T."/>
        </authorList>
    </citation>
    <scope>NUCLEOTIDE SEQUENCE</scope>
    <source>
        <strain evidence="1">GVMAG-M-3300017989-17</strain>
    </source>
</reference>
<name>A0A6C0BNS8_9ZZZZ</name>
<sequence>MQFLWNTLRNSAAAAQGWTRPDIMKPFYSELDWDRTVIGGSYALSLFTEDDSWTPNDVDILIAASSVEDFHARVEAFVNRESQGQCRRLEKFSDFSKGHPHDDPEAAKRDEKFHEAIRASAKVSIDGVEQVLQFVYIEAIPPTVTQLRKVLDQITDVPACVNYQAAEGDIQFNVPQKGVEALCTRQVNASDICPSRRAKYSERGYTFLQ</sequence>
<protein>
    <submittedName>
        <fullName evidence="1">Uncharacterized protein</fullName>
    </submittedName>
</protein>
<organism evidence="1">
    <name type="scientific">viral metagenome</name>
    <dbReference type="NCBI Taxonomy" id="1070528"/>
    <lineage>
        <taxon>unclassified sequences</taxon>
        <taxon>metagenomes</taxon>
        <taxon>organismal metagenomes</taxon>
    </lineage>
</organism>
<accession>A0A6C0BNS8</accession>
<dbReference type="AlphaFoldDB" id="A0A6C0BNS8"/>
<evidence type="ECO:0000313" key="1">
    <source>
        <dbReference type="EMBL" id="QHS93421.1"/>
    </source>
</evidence>
<proteinExistence type="predicted"/>